<reference evidence="2" key="1">
    <citation type="submission" date="2021-02" db="EMBL/GenBank/DDBJ databases">
        <authorList>
            <person name="Nowell W R."/>
        </authorList>
    </citation>
    <scope>NUCLEOTIDE SEQUENCE</scope>
</reference>
<evidence type="ECO:0000256" key="1">
    <source>
        <dbReference type="SAM" id="MobiDB-lite"/>
    </source>
</evidence>
<dbReference type="EMBL" id="CAJNOR010002830">
    <property type="protein sequence ID" value="CAF1346014.1"/>
    <property type="molecule type" value="Genomic_DNA"/>
</dbReference>
<sequence>MSTNLLNTLVPSNQENKRPANNDRSIKTMVAKTAELRDQIKANDDKIVKLRVLVIRKTNARFGQYG</sequence>
<feature type="compositionally biased region" description="Polar residues" evidence="1">
    <location>
        <begin position="1"/>
        <end position="14"/>
    </location>
</feature>
<feature type="compositionally biased region" description="Basic and acidic residues" evidence="1">
    <location>
        <begin position="15"/>
        <end position="24"/>
    </location>
</feature>
<keyword evidence="3" id="KW-1185">Reference proteome</keyword>
<comment type="caution">
    <text evidence="2">The sequence shown here is derived from an EMBL/GenBank/DDBJ whole genome shotgun (WGS) entry which is preliminary data.</text>
</comment>
<proteinExistence type="predicted"/>
<name>A0A815H408_ADIRI</name>
<feature type="region of interest" description="Disordered" evidence="1">
    <location>
        <begin position="1"/>
        <end position="24"/>
    </location>
</feature>
<gene>
    <name evidence="2" type="ORF">XAT740_LOCUS31220</name>
</gene>
<dbReference type="AlphaFoldDB" id="A0A815H408"/>
<evidence type="ECO:0000313" key="2">
    <source>
        <dbReference type="EMBL" id="CAF1346014.1"/>
    </source>
</evidence>
<organism evidence="2 3">
    <name type="scientific">Adineta ricciae</name>
    <name type="common">Rotifer</name>
    <dbReference type="NCBI Taxonomy" id="249248"/>
    <lineage>
        <taxon>Eukaryota</taxon>
        <taxon>Metazoa</taxon>
        <taxon>Spiralia</taxon>
        <taxon>Gnathifera</taxon>
        <taxon>Rotifera</taxon>
        <taxon>Eurotatoria</taxon>
        <taxon>Bdelloidea</taxon>
        <taxon>Adinetida</taxon>
        <taxon>Adinetidae</taxon>
        <taxon>Adineta</taxon>
    </lineage>
</organism>
<dbReference type="Proteomes" id="UP000663828">
    <property type="component" value="Unassembled WGS sequence"/>
</dbReference>
<accession>A0A815H408</accession>
<evidence type="ECO:0000313" key="3">
    <source>
        <dbReference type="Proteomes" id="UP000663828"/>
    </source>
</evidence>
<protein>
    <submittedName>
        <fullName evidence="2">Uncharacterized protein</fullName>
    </submittedName>
</protein>